<accession>A0A6G0VSK5</accession>
<feature type="region of interest" description="Disordered" evidence="1">
    <location>
        <begin position="64"/>
        <end position="89"/>
    </location>
</feature>
<dbReference type="PANTHER" id="PTHR37162:SF1">
    <property type="entry name" value="BED-TYPE DOMAIN-CONTAINING PROTEIN"/>
    <property type="match status" value="1"/>
</dbReference>
<protein>
    <recommendedName>
        <fullName evidence="4">DUF4371 domain-containing protein</fullName>
    </recommendedName>
</protein>
<reference evidence="2 3" key="1">
    <citation type="submission" date="2019-08" db="EMBL/GenBank/DDBJ databases">
        <title>Whole genome of Aphis craccivora.</title>
        <authorList>
            <person name="Voronova N.V."/>
            <person name="Shulinski R.S."/>
            <person name="Bandarenka Y.V."/>
            <person name="Zhorov D.G."/>
            <person name="Warner D."/>
        </authorList>
    </citation>
    <scope>NUCLEOTIDE SEQUENCE [LARGE SCALE GENOMIC DNA]</scope>
    <source>
        <strain evidence="2">180601</strain>
        <tissue evidence="2">Whole Body</tissue>
    </source>
</reference>
<dbReference type="AlphaFoldDB" id="A0A6G0VSK5"/>
<evidence type="ECO:0008006" key="4">
    <source>
        <dbReference type="Google" id="ProtNLM"/>
    </source>
</evidence>
<feature type="non-terminal residue" evidence="2">
    <location>
        <position position="1"/>
    </location>
</feature>
<dbReference type="SUPFAM" id="SSF53098">
    <property type="entry name" value="Ribonuclease H-like"/>
    <property type="match status" value="1"/>
</dbReference>
<feature type="compositionally biased region" description="Polar residues" evidence="1">
    <location>
        <begin position="67"/>
        <end position="76"/>
    </location>
</feature>
<name>A0A6G0VSK5_APHCR</name>
<sequence length="644" mass="74491">PGVGSKALFGCLLLYDVRSCYSRLRRRHTIINIKFHVMEVRRRVMAHHNILSIPIMALTSDEDNDSHMTAGSSNLTPKKKRLQRGGDILKSEKQGHRYQKFRPEWCLNSQFKYWLKPVIGDVYRAKCSMCNKDFRADISVIKNHAIGYKHKLMASNAKPKTQNALQTFINKSQVDPLGDKVKDAELLICSYDAAHDMPFAGMDHLTPVLARCFPDSKIAQALSLKRTKTKCIVKNVIGIHEKENLTKKLQCTKFSILMDESTDISSVKTACIMVRLDDEESCGIVSYFWELCQIFSEHDVQGAEEGATAKKVIQTFHQRNINVENIVGFGSDGCSTMMGKHNLLEACKQLPRKTEDLARDIHSFMKSSSKRQAQLAQFHKFLDLDVHKILHPSQTRWLSLISVVERIVEQWNALRLFFDDKWLSEHLRAAEHIHLGLNDCYIKAYFLFLLWILPKFTEMNEYFQLSKVVVIYLHQKMSMAYKDLLLIYMKRDYVYKTDLGDINPLEKNYFLPLNQMYLACKEIKDKYDFNNPILSSLPVLDPCRALSHNERDITPSLMPLVSLLPRCTDLSDSNLQKLDDEWRRLPNLINYIPAELAKTTEPDKFWHQLYHYKDENDVKMFSVLPKFVLSAMSIPHANADCERK</sequence>
<dbReference type="OrthoDB" id="6614163at2759"/>
<evidence type="ECO:0000256" key="1">
    <source>
        <dbReference type="SAM" id="MobiDB-lite"/>
    </source>
</evidence>
<proteinExistence type="predicted"/>
<keyword evidence="3" id="KW-1185">Reference proteome</keyword>
<dbReference type="EMBL" id="VUJU01012442">
    <property type="protein sequence ID" value="KAF0707673.1"/>
    <property type="molecule type" value="Genomic_DNA"/>
</dbReference>
<organism evidence="2 3">
    <name type="scientific">Aphis craccivora</name>
    <name type="common">Cowpea aphid</name>
    <dbReference type="NCBI Taxonomy" id="307492"/>
    <lineage>
        <taxon>Eukaryota</taxon>
        <taxon>Metazoa</taxon>
        <taxon>Ecdysozoa</taxon>
        <taxon>Arthropoda</taxon>
        <taxon>Hexapoda</taxon>
        <taxon>Insecta</taxon>
        <taxon>Pterygota</taxon>
        <taxon>Neoptera</taxon>
        <taxon>Paraneoptera</taxon>
        <taxon>Hemiptera</taxon>
        <taxon>Sternorrhyncha</taxon>
        <taxon>Aphidomorpha</taxon>
        <taxon>Aphidoidea</taxon>
        <taxon>Aphididae</taxon>
        <taxon>Aphidini</taxon>
        <taxon>Aphis</taxon>
        <taxon>Aphis</taxon>
    </lineage>
</organism>
<dbReference type="Proteomes" id="UP000478052">
    <property type="component" value="Unassembled WGS sequence"/>
</dbReference>
<dbReference type="PANTHER" id="PTHR37162">
    <property type="entry name" value="HAT FAMILY DIMERISATION DOMAINCONTAINING PROTEIN-RELATED"/>
    <property type="match status" value="1"/>
</dbReference>
<evidence type="ECO:0000313" key="3">
    <source>
        <dbReference type="Proteomes" id="UP000478052"/>
    </source>
</evidence>
<comment type="caution">
    <text evidence="2">The sequence shown here is derived from an EMBL/GenBank/DDBJ whole genome shotgun (WGS) entry which is preliminary data.</text>
</comment>
<evidence type="ECO:0000313" key="2">
    <source>
        <dbReference type="EMBL" id="KAF0707673.1"/>
    </source>
</evidence>
<dbReference type="InterPro" id="IPR012337">
    <property type="entry name" value="RNaseH-like_sf"/>
</dbReference>
<feature type="non-terminal residue" evidence="2">
    <location>
        <position position="644"/>
    </location>
</feature>
<gene>
    <name evidence="2" type="ORF">FWK35_00033161</name>
</gene>